<dbReference type="InterPro" id="IPR005467">
    <property type="entry name" value="His_kinase_dom"/>
</dbReference>
<dbReference type="SUPFAM" id="SSF55874">
    <property type="entry name" value="ATPase domain of HSP90 chaperone/DNA topoisomerase II/histidine kinase"/>
    <property type="match status" value="1"/>
</dbReference>
<dbReference type="SUPFAM" id="SSF47384">
    <property type="entry name" value="Homodimeric domain of signal transducing histidine kinase"/>
    <property type="match status" value="1"/>
</dbReference>
<dbReference type="InterPro" id="IPR035965">
    <property type="entry name" value="PAS-like_dom_sf"/>
</dbReference>
<dbReference type="Pfam" id="PF02518">
    <property type="entry name" value="HATPase_c"/>
    <property type="match status" value="1"/>
</dbReference>
<dbReference type="SUPFAM" id="SSF55785">
    <property type="entry name" value="PYP-like sensor domain (PAS domain)"/>
    <property type="match status" value="2"/>
</dbReference>
<dbReference type="CDD" id="cd00082">
    <property type="entry name" value="HisKA"/>
    <property type="match status" value="1"/>
</dbReference>
<dbReference type="InterPro" id="IPR013767">
    <property type="entry name" value="PAS_fold"/>
</dbReference>
<evidence type="ECO:0000256" key="8">
    <source>
        <dbReference type="ARBA" id="ARBA00022840"/>
    </source>
</evidence>
<dbReference type="Gene3D" id="3.30.450.20">
    <property type="entry name" value="PAS domain"/>
    <property type="match status" value="2"/>
</dbReference>
<dbReference type="PANTHER" id="PTHR42878">
    <property type="entry name" value="TWO-COMPONENT HISTIDINE KINASE"/>
    <property type="match status" value="1"/>
</dbReference>
<sequence length="725" mass="79104">MHILADYKSALDGALNARLHLANSLNHSLSASPTMSQEEFEALSQGLLAEVGGIRSMHFARGTSISLVYPASELSKVGAPLSSLAEGGVRALALLAMEKGQSQMIVTHEKGHDAILTVLVPVFAAETDTVIGVVSVVADATTFFRESELDRRDGPLLLGLRSPESQGTGSIMLAGAPVVFDMNPEIREIALPSGIWQLAGVPKQGWGRSPYGTYILAGGGVCIFLIPVSLWAVLIMIMGRFKDREKYRQLVQNAKSIILHMDLAGTITFCNEYAEEFYGYDPGELIGKPLVGSLIPEKDLEGNSMKRYWNRLLKTPSAHPFNETVNMRKNGEIVWVAWANDATVASDGTTIGLLCVGTDITDRKLMEEALRQREKQYRLLAENVSDVIWGLDADTRFTYVSPSDETVRGFKRYDVLGRHVEEFLSPASKARFMESVAALDGQMVREGTIPSITEDMEFICADGSTVWLEVHIGLLLNDDGEKIGMQGVGRDITDRKLAEALREDVERMAKHDLKTPLGAVIGLPAEIRSRGGLSPAQKTMLETVENAGKTMLQLINRSLDLYKMECGTYVLNRVTVDVLAIFERIKAEVQPQIRDKGISIGLEMLSHQSDRHFPVNGDEELLCSMLSNLLLNALEASPDSGAIVITLDKREKISLSIRNQGEVPAAIRDTFFEKYSTANTASGSGLGTYSARLIARTHGGDITVDTDLPGQTTIKVTLPLATPLS</sequence>
<accession>A0ABM7P8F0</accession>
<name>A0ABM7P8F0_9BACT</name>
<gene>
    <name evidence="16" type="ORF">PSDVSF_25010</name>
</gene>
<comment type="subcellular location">
    <subcellularLocation>
        <location evidence="2">Membrane</location>
        <topology evidence="2">Multi-pass membrane protein</topology>
    </subcellularLocation>
</comment>
<comment type="catalytic activity">
    <reaction evidence="1">
        <text>ATP + protein L-histidine = ADP + protein N-phospho-L-histidine.</text>
        <dbReference type="EC" id="2.7.13.3"/>
    </reaction>
</comment>
<dbReference type="SMART" id="SM00388">
    <property type="entry name" value="HisKA"/>
    <property type="match status" value="1"/>
</dbReference>
<evidence type="ECO:0000313" key="17">
    <source>
        <dbReference type="Proteomes" id="UP001053296"/>
    </source>
</evidence>
<dbReference type="CDD" id="cd00130">
    <property type="entry name" value="PAS"/>
    <property type="match status" value="2"/>
</dbReference>
<evidence type="ECO:0000256" key="10">
    <source>
        <dbReference type="ARBA" id="ARBA00023012"/>
    </source>
</evidence>
<dbReference type="InterPro" id="IPR050351">
    <property type="entry name" value="BphY/WalK/GraS-like"/>
</dbReference>
<dbReference type="SMART" id="SM01079">
    <property type="entry name" value="CHASE"/>
    <property type="match status" value="1"/>
</dbReference>
<evidence type="ECO:0000256" key="4">
    <source>
        <dbReference type="ARBA" id="ARBA00022679"/>
    </source>
</evidence>
<feature type="domain" description="PAC" evidence="15">
    <location>
        <begin position="452"/>
        <end position="504"/>
    </location>
</feature>
<dbReference type="InterPro" id="IPR036097">
    <property type="entry name" value="HisK_dim/P_sf"/>
</dbReference>
<dbReference type="InterPro" id="IPR036890">
    <property type="entry name" value="HATPase_C_sf"/>
</dbReference>
<dbReference type="InterPro" id="IPR000700">
    <property type="entry name" value="PAS-assoc_C"/>
</dbReference>
<keyword evidence="10" id="KW-0902">Two-component regulatory system</keyword>
<dbReference type="InterPro" id="IPR000014">
    <property type="entry name" value="PAS"/>
</dbReference>
<dbReference type="Gene3D" id="3.30.565.10">
    <property type="entry name" value="Histidine kinase-like ATPase, C-terminal domain"/>
    <property type="match status" value="1"/>
</dbReference>
<dbReference type="PROSITE" id="PS50109">
    <property type="entry name" value="HIS_KIN"/>
    <property type="match status" value="1"/>
</dbReference>
<evidence type="ECO:0000259" key="15">
    <source>
        <dbReference type="PROSITE" id="PS50113"/>
    </source>
</evidence>
<feature type="domain" description="PAS" evidence="14">
    <location>
        <begin position="243"/>
        <end position="301"/>
    </location>
</feature>
<proteinExistence type="predicted"/>
<dbReference type="InterPro" id="IPR001610">
    <property type="entry name" value="PAC"/>
</dbReference>
<keyword evidence="11 12" id="KW-0472">Membrane</keyword>
<evidence type="ECO:0000256" key="12">
    <source>
        <dbReference type="SAM" id="Phobius"/>
    </source>
</evidence>
<dbReference type="InterPro" id="IPR003661">
    <property type="entry name" value="HisK_dim/P_dom"/>
</dbReference>
<dbReference type="NCBIfam" id="TIGR00229">
    <property type="entry name" value="sensory_box"/>
    <property type="match status" value="2"/>
</dbReference>
<keyword evidence="5 12" id="KW-0812">Transmembrane</keyword>
<dbReference type="PANTHER" id="PTHR42878:SF7">
    <property type="entry name" value="SENSOR HISTIDINE KINASE GLRK"/>
    <property type="match status" value="1"/>
</dbReference>
<reference evidence="16" key="1">
    <citation type="journal article" date="2022" name="Arch. Microbiol.">
        <title>Pseudodesulfovibrio sediminis sp. nov., a mesophilic and neutrophilic sulfate-reducing bacterium isolated from sediment of a brackish lake.</title>
        <authorList>
            <person name="Takahashi A."/>
            <person name="Kojima H."/>
            <person name="Watanabe M."/>
            <person name="Fukui M."/>
        </authorList>
    </citation>
    <scope>NUCLEOTIDE SEQUENCE</scope>
    <source>
        <strain evidence="16">SF6</strain>
    </source>
</reference>
<protein>
    <recommendedName>
        <fullName evidence="3">histidine kinase</fullName>
        <ecNumber evidence="3">2.7.13.3</ecNumber>
    </recommendedName>
</protein>
<dbReference type="PROSITE" id="PS50113">
    <property type="entry name" value="PAC"/>
    <property type="match status" value="2"/>
</dbReference>
<dbReference type="PROSITE" id="PS50112">
    <property type="entry name" value="PAS"/>
    <property type="match status" value="2"/>
</dbReference>
<dbReference type="EMBL" id="AP024485">
    <property type="protein sequence ID" value="BCS89259.1"/>
    <property type="molecule type" value="Genomic_DNA"/>
</dbReference>
<evidence type="ECO:0000256" key="11">
    <source>
        <dbReference type="ARBA" id="ARBA00023136"/>
    </source>
</evidence>
<evidence type="ECO:0000256" key="3">
    <source>
        <dbReference type="ARBA" id="ARBA00012438"/>
    </source>
</evidence>
<dbReference type="CDD" id="cd00075">
    <property type="entry name" value="HATPase"/>
    <property type="match status" value="1"/>
</dbReference>
<evidence type="ECO:0000256" key="2">
    <source>
        <dbReference type="ARBA" id="ARBA00004141"/>
    </source>
</evidence>
<dbReference type="Pfam" id="PF00989">
    <property type="entry name" value="PAS"/>
    <property type="match status" value="2"/>
</dbReference>
<evidence type="ECO:0000259" key="13">
    <source>
        <dbReference type="PROSITE" id="PS50109"/>
    </source>
</evidence>
<dbReference type="EC" id="2.7.13.3" evidence="3"/>
<evidence type="ECO:0000256" key="7">
    <source>
        <dbReference type="ARBA" id="ARBA00022777"/>
    </source>
</evidence>
<dbReference type="Gene3D" id="1.10.287.130">
    <property type="match status" value="1"/>
</dbReference>
<dbReference type="Pfam" id="PF00512">
    <property type="entry name" value="HisKA"/>
    <property type="match status" value="1"/>
</dbReference>
<dbReference type="SMART" id="SM00091">
    <property type="entry name" value="PAS"/>
    <property type="match status" value="2"/>
</dbReference>
<evidence type="ECO:0000256" key="1">
    <source>
        <dbReference type="ARBA" id="ARBA00000085"/>
    </source>
</evidence>
<organism evidence="16 17">
    <name type="scientific">Pseudodesulfovibrio sediminis</name>
    <dbReference type="NCBI Taxonomy" id="2810563"/>
    <lineage>
        <taxon>Bacteria</taxon>
        <taxon>Pseudomonadati</taxon>
        <taxon>Thermodesulfobacteriota</taxon>
        <taxon>Desulfovibrionia</taxon>
        <taxon>Desulfovibrionales</taxon>
        <taxon>Desulfovibrionaceae</taxon>
    </lineage>
</organism>
<dbReference type="InterPro" id="IPR006189">
    <property type="entry name" value="CHASE_dom"/>
</dbReference>
<dbReference type="SMART" id="SM00387">
    <property type="entry name" value="HATPase_c"/>
    <property type="match status" value="1"/>
</dbReference>
<feature type="domain" description="PAC" evidence="15">
    <location>
        <begin position="320"/>
        <end position="372"/>
    </location>
</feature>
<feature type="domain" description="Histidine kinase" evidence="13">
    <location>
        <begin position="508"/>
        <end position="722"/>
    </location>
</feature>
<evidence type="ECO:0000256" key="9">
    <source>
        <dbReference type="ARBA" id="ARBA00022989"/>
    </source>
</evidence>
<keyword evidence="9 12" id="KW-1133">Transmembrane helix</keyword>
<dbReference type="InterPro" id="IPR003594">
    <property type="entry name" value="HATPase_dom"/>
</dbReference>
<keyword evidence="7" id="KW-0418">Kinase</keyword>
<feature type="transmembrane region" description="Helical" evidence="12">
    <location>
        <begin position="211"/>
        <end position="238"/>
    </location>
</feature>
<keyword evidence="6" id="KW-0547">Nucleotide-binding</keyword>
<evidence type="ECO:0000259" key="14">
    <source>
        <dbReference type="PROSITE" id="PS50112"/>
    </source>
</evidence>
<evidence type="ECO:0000256" key="6">
    <source>
        <dbReference type="ARBA" id="ARBA00022741"/>
    </source>
</evidence>
<keyword evidence="8" id="KW-0067">ATP-binding</keyword>
<keyword evidence="17" id="KW-1185">Reference proteome</keyword>
<keyword evidence="4" id="KW-0808">Transferase</keyword>
<feature type="domain" description="PAS" evidence="14">
    <location>
        <begin position="373"/>
        <end position="446"/>
    </location>
</feature>
<evidence type="ECO:0000313" key="16">
    <source>
        <dbReference type="EMBL" id="BCS89259.1"/>
    </source>
</evidence>
<dbReference type="SMART" id="SM00086">
    <property type="entry name" value="PAC"/>
    <property type="match status" value="2"/>
</dbReference>
<dbReference type="Proteomes" id="UP001053296">
    <property type="component" value="Chromosome"/>
</dbReference>
<evidence type="ECO:0000256" key="5">
    <source>
        <dbReference type="ARBA" id="ARBA00022692"/>
    </source>
</evidence>